<protein>
    <submittedName>
        <fullName evidence="1">Craniofacial development protein 2-like</fullName>
    </submittedName>
</protein>
<keyword evidence="2" id="KW-1185">Reference proteome</keyword>
<dbReference type="AlphaFoldDB" id="A0AAV4CCC6"/>
<dbReference type="EMBL" id="BLXT01006069">
    <property type="protein sequence ID" value="GFO28618.1"/>
    <property type="molecule type" value="Genomic_DNA"/>
</dbReference>
<evidence type="ECO:0000313" key="2">
    <source>
        <dbReference type="Proteomes" id="UP000735302"/>
    </source>
</evidence>
<proteinExistence type="predicted"/>
<dbReference type="InterPro" id="IPR036691">
    <property type="entry name" value="Endo/exonu/phosph_ase_sf"/>
</dbReference>
<name>A0AAV4CCC6_9GAST</name>
<accession>A0AAV4CCC6</accession>
<sequence length="101" mass="11849">MEPFGTGEKNVRGERLINFEEESNLIIANTLFKKPEKRMWSWESPDGTARNEIDFIMTSERNMSKNCGVRARIVINSRLERLRRIKRKRPIKINTEILGDA</sequence>
<organism evidence="1 2">
    <name type="scientific">Plakobranchus ocellatus</name>
    <dbReference type="NCBI Taxonomy" id="259542"/>
    <lineage>
        <taxon>Eukaryota</taxon>
        <taxon>Metazoa</taxon>
        <taxon>Spiralia</taxon>
        <taxon>Lophotrochozoa</taxon>
        <taxon>Mollusca</taxon>
        <taxon>Gastropoda</taxon>
        <taxon>Heterobranchia</taxon>
        <taxon>Euthyneura</taxon>
        <taxon>Panpulmonata</taxon>
        <taxon>Sacoglossa</taxon>
        <taxon>Placobranchoidea</taxon>
        <taxon>Plakobranchidae</taxon>
        <taxon>Plakobranchus</taxon>
    </lineage>
</organism>
<comment type="caution">
    <text evidence="1">The sequence shown here is derived from an EMBL/GenBank/DDBJ whole genome shotgun (WGS) entry which is preliminary data.</text>
</comment>
<gene>
    <name evidence="1" type="ORF">PoB_005512300</name>
</gene>
<evidence type="ECO:0000313" key="1">
    <source>
        <dbReference type="EMBL" id="GFO28618.1"/>
    </source>
</evidence>
<dbReference type="Gene3D" id="3.60.10.10">
    <property type="entry name" value="Endonuclease/exonuclease/phosphatase"/>
    <property type="match status" value="1"/>
</dbReference>
<reference evidence="1 2" key="1">
    <citation type="journal article" date="2021" name="Elife">
        <title>Chloroplast acquisition without the gene transfer in kleptoplastic sea slugs, Plakobranchus ocellatus.</title>
        <authorList>
            <person name="Maeda T."/>
            <person name="Takahashi S."/>
            <person name="Yoshida T."/>
            <person name="Shimamura S."/>
            <person name="Takaki Y."/>
            <person name="Nagai Y."/>
            <person name="Toyoda A."/>
            <person name="Suzuki Y."/>
            <person name="Arimoto A."/>
            <person name="Ishii H."/>
            <person name="Satoh N."/>
            <person name="Nishiyama T."/>
            <person name="Hasebe M."/>
            <person name="Maruyama T."/>
            <person name="Minagawa J."/>
            <person name="Obokata J."/>
            <person name="Shigenobu S."/>
        </authorList>
    </citation>
    <scope>NUCLEOTIDE SEQUENCE [LARGE SCALE GENOMIC DNA]</scope>
</reference>
<dbReference type="Proteomes" id="UP000735302">
    <property type="component" value="Unassembled WGS sequence"/>
</dbReference>